<feature type="domain" description="Tubulin epsilon and delta complex protein 1" evidence="1">
    <location>
        <begin position="100"/>
        <end position="251"/>
    </location>
</feature>
<gene>
    <name evidence="2" type="ORF">FBUS_09889</name>
</gene>
<dbReference type="Proteomes" id="UP000728185">
    <property type="component" value="Unassembled WGS sequence"/>
</dbReference>
<comment type="caution">
    <text evidence="2">The sequence shown here is derived from an EMBL/GenBank/DDBJ whole genome shotgun (WGS) entry which is preliminary data.</text>
</comment>
<dbReference type="PANTHER" id="PTHR35076:SF1">
    <property type="entry name" value="TUBULIN EPSILON AND DELTA COMPLEX PROTEIN 1"/>
    <property type="match status" value="1"/>
</dbReference>
<dbReference type="Pfam" id="PF14970">
    <property type="entry name" value="TEDC1"/>
    <property type="match status" value="1"/>
</dbReference>
<proteinExistence type="predicted"/>
<evidence type="ECO:0000313" key="2">
    <source>
        <dbReference type="EMBL" id="KAA0201258.1"/>
    </source>
</evidence>
<dbReference type="EMBL" id="LUCM01000005">
    <property type="protein sequence ID" value="KAA0201258.1"/>
    <property type="molecule type" value="Genomic_DNA"/>
</dbReference>
<accession>A0A8E0VPZ2</accession>
<reference evidence="2" key="1">
    <citation type="submission" date="2019-05" db="EMBL/GenBank/DDBJ databases">
        <title>Annotation for the trematode Fasciolopsis buski.</title>
        <authorList>
            <person name="Choi Y.-J."/>
        </authorList>
    </citation>
    <scope>NUCLEOTIDE SEQUENCE</scope>
    <source>
        <strain evidence="2">HT</strain>
        <tissue evidence="2">Whole worm</tissue>
    </source>
</reference>
<name>A0A8E0VPZ2_9TREM</name>
<sequence length="428" mass="49241">MTSTSMKVKTCVELLTRLLRCVGFSHYAAEDFRLAKFDDTRAYGPMLHLLFEITYFIKYRCIDNTCLAAYEKFPPKAVLDFVSSELSHMGYPRLCQNLLTVSSRELLLAVLWLFRCHSLLLSFANSIYGDLSSVFDQLSYLSSQKLRNSQNFKKETFELDGLSPSCVADIRWYFGRLLVRMKELHQTRIAVVNRASRCSQTLGISTDWKSTEMQLRKRIHTIKMVIQSLDLLFSWASSSSTFWRWAVSVLEANREELRPSESSAKFSEDLDSAIHRLDISVNRLLTIAVKFGTLPDSPEQESLNVESDNIPIIIMDEINIMCEELHCAFTPDLFVFTPIHLRYVVPTGKISEDSQSVVLGEPLRTLFNLKIESRRLSLLIETAKQNCDRLRLTLSRELQDWAEVYIPGTLFLYNPATRLPDPTQREQV</sequence>
<dbReference type="AlphaFoldDB" id="A0A8E0VPZ2"/>
<dbReference type="InterPro" id="IPR043535">
    <property type="entry name" value="TEDC1"/>
</dbReference>
<dbReference type="PANTHER" id="PTHR35076">
    <property type="entry name" value="TUBULIN EPSILON AND DELTA COMPLEX PROTEIN 1"/>
    <property type="match status" value="1"/>
</dbReference>
<evidence type="ECO:0000313" key="3">
    <source>
        <dbReference type="Proteomes" id="UP000728185"/>
    </source>
</evidence>
<keyword evidence="3" id="KW-1185">Reference proteome</keyword>
<dbReference type="InterPro" id="IPR027996">
    <property type="entry name" value="TEDC1_dom"/>
</dbReference>
<evidence type="ECO:0000259" key="1">
    <source>
        <dbReference type="Pfam" id="PF14970"/>
    </source>
</evidence>
<dbReference type="OrthoDB" id="9906141at2759"/>
<organism evidence="2 3">
    <name type="scientific">Fasciolopsis buskii</name>
    <dbReference type="NCBI Taxonomy" id="27845"/>
    <lineage>
        <taxon>Eukaryota</taxon>
        <taxon>Metazoa</taxon>
        <taxon>Spiralia</taxon>
        <taxon>Lophotrochozoa</taxon>
        <taxon>Platyhelminthes</taxon>
        <taxon>Trematoda</taxon>
        <taxon>Digenea</taxon>
        <taxon>Plagiorchiida</taxon>
        <taxon>Echinostomata</taxon>
        <taxon>Echinostomatoidea</taxon>
        <taxon>Fasciolidae</taxon>
        <taxon>Fasciolopsis</taxon>
    </lineage>
</organism>
<protein>
    <recommendedName>
        <fullName evidence="1">Tubulin epsilon and delta complex protein 1 domain-containing protein</fullName>
    </recommendedName>
</protein>